<feature type="region of interest" description="Disordered" evidence="1">
    <location>
        <begin position="40"/>
        <end position="60"/>
    </location>
</feature>
<reference evidence="2 3" key="1">
    <citation type="submission" date="2017-08" db="EMBL/GenBank/DDBJ databases">
        <title>Multipartite genome sequences of Sinorhizobium species nodulating soybeans.</title>
        <authorList>
            <person name="Tian C.F."/>
        </authorList>
    </citation>
    <scope>NUCLEOTIDE SEQUENCE [LARGE SCALE GENOMIC DNA]</scope>
    <source>
        <strain evidence="2 3">CCBAU 05684</strain>
    </source>
</reference>
<protein>
    <submittedName>
        <fullName evidence="2">Uncharacterized protein</fullName>
    </submittedName>
</protein>
<gene>
    <name evidence="2" type="ORF">SJ05684_c14600</name>
</gene>
<sequence>MIPHDAHNPAHLKLRILIHADAALQVTQARREYARITAPRRASPLKRPLSFRTHKDAASN</sequence>
<dbReference type="AlphaFoldDB" id="A0A249PB31"/>
<evidence type="ECO:0000313" key="2">
    <source>
        <dbReference type="EMBL" id="ASY62907.1"/>
    </source>
</evidence>
<organism evidence="2 3">
    <name type="scientific">Sinorhizobium sojae CCBAU 05684</name>
    <dbReference type="NCBI Taxonomy" id="716928"/>
    <lineage>
        <taxon>Bacteria</taxon>
        <taxon>Pseudomonadati</taxon>
        <taxon>Pseudomonadota</taxon>
        <taxon>Alphaproteobacteria</taxon>
        <taxon>Hyphomicrobiales</taxon>
        <taxon>Rhizobiaceae</taxon>
        <taxon>Sinorhizobium/Ensifer group</taxon>
        <taxon>Sinorhizobium</taxon>
    </lineage>
</organism>
<dbReference type="KEGG" id="esj:SJ05684_c14600"/>
<dbReference type="Proteomes" id="UP000217211">
    <property type="component" value="Chromosome"/>
</dbReference>
<accession>A0A249PB31</accession>
<evidence type="ECO:0000256" key="1">
    <source>
        <dbReference type="SAM" id="MobiDB-lite"/>
    </source>
</evidence>
<keyword evidence="3" id="KW-1185">Reference proteome</keyword>
<evidence type="ECO:0000313" key="3">
    <source>
        <dbReference type="Proteomes" id="UP000217211"/>
    </source>
</evidence>
<proteinExistence type="predicted"/>
<dbReference type="EMBL" id="CP023067">
    <property type="protein sequence ID" value="ASY62907.1"/>
    <property type="molecule type" value="Genomic_DNA"/>
</dbReference>
<name>A0A249PB31_9HYPH</name>